<evidence type="ECO:0000313" key="1">
    <source>
        <dbReference type="EMBL" id="KAK3592449.1"/>
    </source>
</evidence>
<accession>A0AAE0SI89</accession>
<dbReference type="EMBL" id="JAEAOA010000147">
    <property type="protein sequence ID" value="KAK3592449.1"/>
    <property type="molecule type" value="Genomic_DNA"/>
</dbReference>
<sequence>MFMWLTVVSNLIGAEFLLTKRHRLAHPYQETIPVVRMIYQPSPHGQSSFTTSGSLFGDSPDRCSPGRLFKKANRMSFMEE</sequence>
<comment type="caution">
    <text evidence="1">The sequence shown here is derived from an EMBL/GenBank/DDBJ whole genome shotgun (WGS) entry which is preliminary data.</text>
</comment>
<protein>
    <submittedName>
        <fullName evidence="1">Uncharacterized protein</fullName>
    </submittedName>
</protein>
<organism evidence="1 2">
    <name type="scientific">Potamilus streckersoni</name>
    <dbReference type="NCBI Taxonomy" id="2493646"/>
    <lineage>
        <taxon>Eukaryota</taxon>
        <taxon>Metazoa</taxon>
        <taxon>Spiralia</taxon>
        <taxon>Lophotrochozoa</taxon>
        <taxon>Mollusca</taxon>
        <taxon>Bivalvia</taxon>
        <taxon>Autobranchia</taxon>
        <taxon>Heteroconchia</taxon>
        <taxon>Palaeoheterodonta</taxon>
        <taxon>Unionida</taxon>
        <taxon>Unionoidea</taxon>
        <taxon>Unionidae</taxon>
        <taxon>Ambleminae</taxon>
        <taxon>Lampsilini</taxon>
        <taxon>Potamilus</taxon>
    </lineage>
</organism>
<gene>
    <name evidence="1" type="ORF">CHS0354_001568</name>
</gene>
<dbReference type="AlphaFoldDB" id="A0AAE0SI89"/>
<reference evidence="1" key="2">
    <citation type="journal article" date="2021" name="Genome Biol. Evol.">
        <title>Developing a high-quality reference genome for a parasitic bivalve with doubly uniparental inheritance (Bivalvia: Unionida).</title>
        <authorList>
            <person name="Smith C.H."/>
        </authorList>
    </citation>
    <scope>NUCLEOTIDE SEQUENCE</scope>
    <source>
        <strain evidence="1">CHS0354</strain>
        <tissue evidence="1">Mantle</tissue>
    </source>
</reference>
<dbReference type="Proteomes" id="UP001195483">
    <property type="component" value="Unassembled WGS sequence"/>
</dbReference>
<reference evidence="1" key="3">
    <citation type="submission" date="2023-05" db="EMBL/GenBank/DDBJ databases">
        <authorList>
            <person name="Smith C.H."/>
        </authorList>
    </citation>
    <scope>NUCLEOTIDE SEQUENCE</scope>
    <source>
        <strain evidence="1">CHS0354</strain>
        <tissue evidence="1">Mantle</tissue>
    </source>
</reference>
<reference evidence="1" key="1">
    <citation type="journal article" date="2021" name="Genome Biol. Evol.">
        <title>A High-Quality Reference Genome for a Parasitic Bivalve with Doubly Uniparental Inheritance (Bivalvia: Unionida).</title>
        <authorList>
            <person name="Smith C.H."/>
        </authorList>
    </citation>
    <scope>NUCLEOTIDE SEQUENCE</scope>
    <source>
        <strain evidence="1">CHS0354</strain>
    </source>
</reference>
<keyword evidence="2" id="KW-1185">Reference proteome</keyword>
<proteinExistence type="predicted"/>
<evidence type="ECO:0000313" key="2">
    <source>
        <dbReference type="Proteomes" id="UP001195483"/>
    </source>
</evidence>
<name>A0AAE0SI89_9BIVA</name>